<evidence type="ECO:0000313" key="2">
    <source>
        <dbReference type="EMBL" id="MRW94993.1"/>
    </source>
</evidence>
<protein>
    <submittedName>
        <fullName evidence="2">DUF4013 domain-containing protein</fullName>
    </submittedName>
</protein>
<sequence>MLSDALQFVKRSDDWVATTIIGGVLALLFFLIVPLFILQGYFVRAMRAAAEGERAAPSFTDWGGLVVDGVKLFAVTLAWSLVAIIPTTIFAVLLAVGTFSIAETTTQAGTVPAPQPDPGLNIGLVLLTVVGALLVFALSLLVAYFVPAAGANFALEGRLGAGFDFRTIFKGAFTSEYAIAWVLAIVVSAVLGTIGSFLSFVLVGVFILFYVQVTTYYLWARGYADGLAKQSAL</sequence>
<comment type="caution">
    <text evidence="2">The sequence shown here is derived from an EMBL/GenBank/DDBJ whole genome shotgun (WGS) entry which is preliminary data.</text>
</comment>
<feature type="transmembrane region" description="Helical" evidence="1">
    <location>
        <begin position="197"/>
        <end position="219"/>
    </location>
</feature>
<gene>
    <name evidence="2" type="ORF">GJR99_00185</name>
</gene>
<accession>A0A6A8G3L3</accession>
<keyword evidence="1" id="KW-1133">Transmembrane helix</keyword>
<evidence type="ECO:0000256" key="1">
    <source>
        <dbReference type="SAM" id="Phobius"/>
    </source>
</evidence>
<keyword evidence="1" id="KW-0812">Transmembrane</keyword>
<organism evidence="2 3">
    <name type="scientific">Haloferax marinum</name>
    <dbReference type="NCBI Taxonomy" id="2666143"/>
    <lineage>
        <taxon>Archaea</taxon>
        <taxon>Methanobacteriati</taxon>
        <taxon>Methanobacteriota</taxon>
        <taxon>Stenosarchaea group</taxon>
        <taxon>Halobacteria</taxon>
        <taxon>Halobacteriales</taxon>
        <taxon>Haloferacaceae</taxon>
        <taxon>Haloferax</taxon>
    </lineage>
</organism>
<evidence type="ECO:0000313" key="3">
    <source>
        <dbReference type="Proteomes" id="UP000443423"/>
    </source>
</evidence>
<proteinExistence type="predicted"/>
<dbReference type="EMBL" id="WKJQ01000001">
    <property type="protein sequence ID" value="MRW94993.1"/>
    <property type="molecule type" value="Genomic_DNA"/>
</dbReference>
<feature type="transmembrane region" description="Helical" evidence="1">
    <location>
        <begin position="77"/>
        <end position="102"/>
    </location>
</feature>
<name>A0A6A8G3L3_9EURY</name>
<feature type="transmembrane region" description="Helical" evidence="1">
    <location>
        <begin position="122"/>
        <end position="146"/>
    </location>
</feature>
<dbReference type="RefSeq" id="WP_151108674.1">
    <property type="nucleotide sequence ID" value="NZ_WKJQ01000001.1"/>
</dbReference>
<feature type="transmembrane region" description="Helical" evidence="1">
    <location>
        <begin position="167"/>
        <end position="191"/>
    </location>
</feature>
<dbReference type="AlphaFoldDB" id="A0A6A8G3L3"/>
<keyword evidence="1" id="KW-0472">Membrane</keyword>
<dbReference type="Proteomes" id="UP000443423">
    <property type="component" value="Unassembled WGS sequence"/>
</dbReference>
<feature type="transmembrane region" description="Helical" evidence="1">
    <location>
        <begin position="15"/>
        <end position="38"/>
    </location>
</feature>
<keyword evidence="3" id="KW-1185">Reference proteome</keyword>
<dbReference type="Pfam" id="PF13197">
    <property type="entry name" value="DUF4013"/>
    <property type="match status" value="1"/>
</dbReference>
<dbReference type="OrthoDB" id="107590at2157"/>
<reference evidence="2 3" key="1">
    <citation type="submission" date="2019-11" db="EMBL/GenBank/DDBJ databases">
        <title>Whole genome sequence of Haloferax sp. MBLA0078.</title>
        <authorList>
            <person name="Seo M.-J."/>
            <person name="Cho E.-S."/>
        </authorList>
    </citation>
    <scope>NUCLEOTIDE SEQUENCE [LARGE SCALE GENOMIC DNA]</scope>
    <source>
        <strain evidence="2 3">MBLA0078</strain>
    </source>
</reference>
<dbReference type="InterPro" id="IPR025098">
    <property type="entry name" value="DUF4013"/>
</dbReference>